<dbReference type="AlphaFoldDB" id="A0A101LUT3"/>
<gene>
    <name evidence="1" type="ORF">ABT39_MTgene2335</name>
</gene>
<geneLocation type="mitochondrion" evidence="1"/>
<name>A0A101LUT3_PICGL</name>
<organism evidence="1">
    <name type="scientific">Picea glauca</name>
    <name type="common">White spruce</name>
    <name type="synonym">Pinus glauca</name>
    <dbReference type="NCBI Taxonomy" id="3330"/>
    <lineage>
        <taxon>Eukaryota</taxon>
        <taxon>Viridiplantae</taxon>
        <taxon>Streptophyta</taxon>
        <taxon>Embryophyta</taxon>
        <taxon>Tracheophyta</taxon>
        <taxon>Spermatophyta</taxon>
        <taxon>Pinopsida</taxon>
        <taxon>Pinidae</taxon>
        <taxon>Conifers I</taxon>
        <taxon>Pinales</taxon>
        <taxon>Pinaceae</taxon>
        <taxon>Picea</taxon>
    </lineage>
</organism>
<reference evidence="1" key="1">
    <citation type="journal article" date="2015" name="Genome Biol. Evol.">
        <title>Organellar Genomes of White Spruce (Picea glauca): Assembly and Annotation.</title>
        <authorList>
            <person name="Jackman S.D."/>
            <person name="Warren R.L."/>
            <person name="Gibb E.A."/>
            <person name="Vandervalk B.P."/>
            <person name="Mohamadi H."/>
            <person name="Chu J."/>
            <person name="Raymond A."/>
            <person name="Pleasance S."/>
            <person name="Coope R."/>
            <person name="Wildung M.R."/>
            <person name="Ritland C.E."/>
            <person name="Bousquet J."/>
            <person name="Jones S.J."/>
            <person name="Bohlmann J."/>
            <person name="Birol I."/>
        </authorList>
    </citation>
    <scope>NUCLEOTIDE SEQUENCE [LARGE SCALE GENOMIC DNA]</scope>
    <source>
        <tissue evidence="1">Flushing bud</tissue>
    </source>
</reference>
<proteinExistence type="predicted"/>
<dbReference type="EMBL" id="LKAM01000016">
    <property type="protein sequence ID" value="KUM45769.1"/>
    <property type="molecule type" value="Genomic_DNA"/>
</dbReference>
<protein>
    <submittedName>
        <fullName evidence="1">Uncharacterized protein</fullName>
    </submittedName>
</protein>
<keyword evidence="1" id="KW-0496">Mitochondrion</keyword>
<sequence>MIQSARQQIGLGFEMDTGSSKWIGIRQVNLVGEGTGMIS</sequence>
<evidence type="ECO:0000313" key="1">
    <source>
        <dbReference type="EMBL" id="KUM45769.1"/>
    </source>
</evidence>
<comment type="caution">
    <text evidence="1">The sequence shown here is derived from an EMBL/GenBank/DDBJ whole genome shotgun (WGS) entry which is preliminary data.</text>
</comment>
<accession>A0A101LUT3</accession>